<dbReference type="Proteomes" id="UP000594943">
    <property type="component" value="Chromosome 1"/>
</dbReference>
<dbReference type="RefSeq" id="WP_015601043.1">
    <property type="nucleotide sequence ID" value="NZ_CM003626.1"/>
</dbReference>
<dbReference type="KEGG" id="bhg:I6G56_11175"/>
<reference evidence="2 3" key="1">
    <citation type="submission" date="2020-12" db="EMBL/GenBank/DDBJ databases">
        <title>FDA dAtabase for Regulatory Grade micrObial Sequences (FDA-ARGOS): Supporting development and validation of Infectious Disease Dx tests.</title>
        <authorList>
            <person name="Nelson B."/>
            <person name="Plummer A."/>
            <person name="Tallon L."/>
            <person name="Sadzewicz L."/>
            <person name="Zhao X."/>
            <person name="Boylan J."/>
            <person name="Ott S."/>
            <person name="Bowen H."/>
            <person name="Vavikolanu K."/>
            <person name="Mehta A."/>
            <person name="Aluvathingal J."/>
            <person name="Nadendla S."/>
            <person name="Myers T."/>
            <person name="Yan Y."/>
            <person name="Sichtig H."/>
        </authorList>
    </citation>
    <scope>NUCLEOTIDE SEQUENCE [LARGE SCALE GENOMIC DNA]</scope>
    <source>
        <strain evidence="2 3">FDAARGOS_899</strain>
    </source>
</reference>
<dbReference type="AlphaFoldDB" id="A0A7T2TYI3"/>
<name>A0A7T2TYI3_9BURK</name>
<gene>
    <name evidence="2" type="ORF">I6G56_11175</name>
</gene>
<feature type="compositionally biased region" description="Low complexity" evidence="1">
    <location>
        <begin position="401"/>
        <end position="418"/>
    </location>
</feature>
<dbReference type="InterPro" id="IPR021234">
    <property type="entry name" value="DUF2827"/>
</dbReference>
<evidence type="ECO:0000313" key="3">
    <source>
        <dbReference type="Proteomes" id="UP000594943"/>
    </source>
</evidence>
<organism evidence="2 3">
    <name type="scientific">Burkholderia humptydooensis</name>
    <dbReference type="NCBI Taxonomy" id="430531"/>
    <lineage>
        <taxon>Bacteria</taxon>
        <taxon>Pseudomonadati</taxon>
        <taxon>Pseudomonadota</taxon>
        <taxon>Betaproteobacteria</taxon>
        <taxon>Burkholderiales</taxon>
        <taxon>Burkholderiaceae</taxon>
        <taxon>Burkholderia</taxon>
        <taxon>pseudomallei group</taxon>
    </lineage>
</organism>
<feature type="compositionally biased region" description="Basic residues" evidence="1">
    <location>
        <begin position="419"/>
        <end position="429"/>
    </location>
</feature>
<feature type="region of interest" description="Disordered" evidence="1">
    <location>
        <begin position="401"/>
        <end position="429"/>
    </location>
</feature>
<dbReference type="EMBL" id="CP065686">
    <property type="protein sequence ID" value="QPS42198.1"/>
    <property type="molecule type" value="Genomic_DNA"/>
</dbReference>
<accession>A0A7T2TYI3</accession>
<sequence length="429" mass="46391">MRIGISYIARPGRTVWDDGPGQSVFFLVKLLRALPAIEDVALIDCGPEPALPAQAKALFPDLPLMAPREAAQRVDVVIGMSGGPDAEWLDHVRARGKKVVYLCGGEPDAQWLGPSVFQRGGYGSHAPRCDEIWVLPKDRAFGPVLEALHRCPVHEVPLLWDPMFIDRRIGGLAARGRRFGYAARHGGRGGTRGLRVAIFEPDGAQAKRCVIPVLACDMAFRAAPDAIDEVRVLDGALMQAHPSFSFLRNSLGVKQAGRLHLDGRHDFADYMSRAADAVVAHHWRDDRNVPHLDALYGGYPLIHNATWLADLGYYYPAFDVLSAARALVAAATRHDAAQADYVRRSRAFLAGLSPLSPANGARYLQRLLHLTAARAGRSGDAAAGRRSAQAAFADREMAAFTAARRSGTSSSADTCPRAAARRRPAGSSC</sequence>
<protein>
    <submittedName>
        <fullName evidence="2">DUF2827 family protein</fullName>
    </submittedName>
</protein>
<proteinExistence type="predicted"/>
<evidence type="ECO:0000313" key="2">
    <source>
        <dbReference type="EMBL" id="QPS42198.1"/>
    </source>
</evidence>
<dbReference type="Pfam" id="PF10933">
    <property type="entry name" value="DUF2827"/>
    <property type="match status" value="1"/>
</dbReference>
<evidence type="ECO:0000256" key="1">
    <source>
        <dbReference type="SAM" id="MobiDB-lite"/>
    </source>
</evidence>